<evidence type="ECO:0000313" key="3">
    <source>
        <dbReference type="Proteomes" id="UP001515943"/>
    </source>
</evidence>
<feature type="transmembrane region" description="Helical" evidence="1">
    <location>
        <begin position="36"/>
        <end position="57"/>
    </location>
</feature>
<dbReference type="Proteomes" id="UP001515943">
    <property type="component" value="Unassembled WGS sequence"/>
</dbReference>
<reference evidence="2 3" key="1">
    <citation type="submission" date="2019-08" db="EMBL/GenBank/DDBJ databases">
        <title>Lentzea from Indian Himalayas.</title>
        <authorList>
            <person name="Mandal S."/>
            <person name="Mallick Gupta A."/>
            <person name="Maiti P.K."/>
            <person name="Sarkar J."/>
            <person name="Mandal S."/>
        </authorList>
    </citation>
    <scope>NUCLEOTIDE SEQUENCE [LARGE SCALE GENOMIC DNA]</scope>
    <source>
        <strain evidence="2 3">PSKA42</strain>
    </source>
</reference>
<keyword evidence="1" id="KW-0812">Transmembrane</keyword>
<dbReference type="EMBL" id="VSRL01000243">
    <property type="protein sequence ID" value="NKE62357.1"/>
    <property type="molecule type" value="Genomic_DNA"/>
</dbReference>
<protein>
    <recommendedName>
        <fullName evidence="4">YD repeat-containing protein</fullName>
    </recommendedName>
</protein>
<evidence type="ECO:0000256" key="1">
    <source>
        <dbReference type="SAM" id="Phobius"/>
    </source>
</evidence>
<proteinExistence type="predicted"/>
<gene>
    <name evidence="2" type="ORF">FXN61_38735</name>
</gene>
<comment type="caution">
    <text evidence="2">The sequence shown here is derived from an EMBL/GenBank/DDBJ whole genome shotgun (WGS) entry which is preliminary data.</text>
</comment>
<keyword evidence="1" id="KW-0472">Membrane</keyword>
<keyword evidence="1" id="KW-1133">Transmembrane helix</keyword>
<organism evidence="2 3">
    <name type="scientific">Lentzea indica</name>
    <dbReference type="NCBI Taxonomy" id="2604800"/>
    <lineage>
        <taxon>Bacteria</taxon>
        <taxon>Bacillati</taxon>
        <taxon>Actinomycetota</taxon>
        <taxon>Actinomycetes</taxon>
        <taxon>Pseudonocardiales</taxon>
        <taxon>Pseudonocardiaceae</taxon>
        <taxon>Lentzea</taxon>
    </lineage>
</organism>
<sequence length="279" mass="29698">MTSMLPPTRDLPPGRQAQIRAELERTVAGRRRSSRLTVPILAATAAVAAVATSVVLLRPGPPEPTPAVQVTTSPTPVTFDFGIPAEEVAAIEEGCAGSAGTARPKLRQLFNDQTRWALLYGDKEALICSIGVGGDPYNSAFGQAAVSWLPGHFSIEWQGARAGGDMDGKPASVGVPGNRTVVGRVDDKVARVTYTADGQTIEAKVANGTYAARIYYPSSWGIPRTPTNEIVRVYDAAGNLLGTSSDLQDACFYEPQNGEIVFGDRRKPKEQCQAATPWK</sequence>
<name>A0ABX1FTM2_9PSEU</name>
<keyword evidence="3" id="KW-1185">Reference proteome</keyword>
<dbReference type="RefSeq" id="WP_167978988.1">
    <property type="nucleotide sequence ID" value="NZ_VSRL01000243.1"/>
</dbReference>
<accession>A0ABX1FTM2</accession>
<evidence type="ECO:0008006" key="4">
    <source>
        <dbReference type="Google" id="ProtNLM"/>
    </source>
</evidence>
<evidence type="ECO:0000313" key="2">
    <source>
        <dbReference type="EMBL" id="NKE62357.1"/>
    </source>
</evidence>